<proteinExistence type="predicted"/>
<feature type="compositionally biased region" description="Low complexity" evidence="2">
    <location>
        <begin position="185"/>
        <end position="194"/>
    </location>
</feature>
<dbReference type="InterPro" id="IPR006569">
    <property type="entry name" value="CID_dom"/>
</dbReference>
<dbReference type="AlphaFoldDB" id="A0A8H7PJ49"/>
<dbReference type="SMART" id="SM00360">
    <property type="entry name" value="RRM"/>
    <property type="match status" value="1"/>
</dbReference>
<feature type="region of interest" description="Disordered" evidence="2">
    <location>
        <begin position="151"/>
        <end position="196"/>
    </location>
</feature>
<comment type="caution">
    <text evidence="5">The sequence shown here is derived from an EMBL/GenBank/DDBJ whole genome shotgun (WGS) entry which is preliminary data.</text>
</comment>
<dbReference type="PROSITE" id="PS51391">
    <property type="entry name" value="CID"/>
    <property type="match status" value="1"/>
</dbReference>
<evidence type="ECO:0000313" key="6">
    <source>
        <dbReference type="Proteomes" id="UP000654370"/>
    </source>
</evidence>
<keyword evidence="6" id="KW-1185">Reference proteome</keyword>
<feature type="compositionally biased region" description="Pro residues" evidence="2">
    <location>
        <begin position="552"/>
        <end position="601"/>
    </location>
</feature>
<feature type="region of interest" description="Disordered" evidence="2">
    <location>
        <begin position="507"/>
        <end position="625"/>
    </location>
</feature>
<reference evidence="5" key="1">
    <citation type="submission" date="2020-12" db="EMBL/GenBank/DDBJ databases">
        <title>Metabolic potential, ecology and presence of endohyphal bacteria is reflected in genomic diversity of Mucoromycotina.</title>
        <authorList>
            <person name="Muszewska A."/>
            <person name="Okrasinska A."/>
            <person name="Steczkiewicz K."/>
            <person name="Drgas O."/>
            <person name="Orlowska M."/>
            <person name="Perlinska-Lenart U."/>
            <person name="Aleksandrzak-Piekarczyk T."/>
            <person name="Szatraj K."/>
            <person name="Zielenkiewicz U."/>
            <person name="Pilsyk S."/>
            <person name="Malc E."/>
            <person name="Mieczkowski P."/>
            <person name="Kruszewska J.S."/>
            <person name="Biernat P."/>
            <person name="Pawlowska J."/>
        </authorList>
    </citation>
    <scope>NUCLEOTIDE SEQUENCE</scope>
    <source>
        <strain evidence="5">WA0000067209</strain>
    </source>
</reference>
<evidence type="ECO:0000259" key="4">
    <source>
        <dbReference type="PROSITE" id="PS51391"/>
    </source>
</evidence>
<feature type="region of interest" description="Disordered" evidence="2">
    <location>
        <begin position="214"/>
        <end position="242"/>
    </location>
</feature>
<accession>A0A8H7PJ49</accession>
<feature type="compositionally biased region" description="Polar residues" evidence="2">
    <location>
        <begin position="288"/>
        <end position="297"/>
    </location>
</feature>
<keyword evidence="1" id="KW-0694">RNA-binding</keyword>
<dbReference type="Gene3D" id="3.30.70.330">
    <property type="match status" value="1"/>
</dbReference>
<dbReference type="Pfam" id="PF04818">
    <property type="entry name" value="CID"/>
    <property type="match status" value="1"/>
</dbReference>
<evidence type="ECO:0000256" key="1">
    <source>
        <dbReference type="PROSITE-ProRule" id="PRU00176"/>
    </source>
</evidence>
<feature type="domain" description="RRM" evidence="3">
    <location>
        <begin position="362"/>
        <end position="437"/>
    </location>
</feature>
<dbReference type="SUPFAM" id="SSF54928">
    <property type="entry name" value="RNA-binding domain, RBD"/>
    <property type="match status" value="1"/>
</dbReference>
<dbReference type="Gene3D" id="1.25.40.90">
    <property type="match status" value="1"/>
</dbReference>
<feature type="domain" description="CID" evidence="4">
    <location>
        <begin position="3"/>
        <end position="148"/>
    </location>
</feature>
<dbReference type="Pfam" id="PF00076">
    <property type="entry name" value="RRM_1"/>
    <property type="match status" value="1"/>
</dbReference>
<dbReference type="EMBL" id="JAEPQZ010000012">
    <property type="protein sequence ID" value="KAG2175034.1"/>
    <property type="molecule type" value="Genomic_DNA"/>
</dbReference>
<evidence type="ECO:0000259" key="3">
    <source>
        <dbReference type="PROSITE" id="PS50102"/>
    </source>
</evidence>
<name>A0A8H7PJ49_MORIS</name>
<gene>
    <name evidence="5" type="ORF">INT43_006096</name>
</gene>
<organism evidence="5 6">
    <name type="scientific">Mortierella isabellina</name>
    <name type="common">Filamentous fungus</name>
    <name type="synonym">Umbelopsis isabellina</name>
    <dbReference type="NCBI Taxonomy" id="91625"/>
    <lineage>
        <taxon>Eukaryota</taxon>
        <taxon>Fungi</taxon>
        <taxon>Fungi incertae sedis</taxon>
        <taxon>Mucoromycota</taxon>
        <taxon>Mucoromycotina</taxon>
        <taxon>Umbelopsidomycetes</taxon>
        <taxon>Umbelopsidales</taxon>
        <taxon>Umbelopsidaceae</taxon>
        <taxon>Umbelopsis</taxon>
    </lineage>
</organism>
<dbReference type="Pfam" id="PF21380">
    <property type="entry name" value="Nrd1-Seb1_dom2"/>
    <property type="match status" value="1"/>
</dbReference>
<evidence type="ECO:0008006" key="7">
    <source>
        <dbReference type="Google" id="ProtNLM"/>
    </source>
</evidence>
<feature type="region of interest" description="Disordered" evidence="2">
    <location>
        <begin position="257"/>
        <end position="346"/>
    </location>
</feature>
<dbReference type="PROSITE" id="PS50102">
    <property type="entry name" value="RRM"/>
    <property type="match status" value="1"/>
</dbReference>
<dbReference type="OrthoDB" id="79367at2759"/>
<sequence length="625" mass="68779">MMPSTWNPAYFDNDMQALMEAKLPISESKIKSLKNTAMSYPQHYQDFVASIERFLRTSPFDYKLAGMYVIDAISRSAHATWRKKGEAEDGVIAKQILESFQVMFERLELAEIFRKCTEKDKISFRFAAHNNDPNALLATLASIAKNSQFPINVPANTQPEPSKDGPGNHSVDDFDYGDDDDASHSHSNNNNQNNGQEMLPAALANLLDTLKQNSPSVSNNIATDNTCNSPNHPAQSLPVPNTANTYDYPIDVNLLKQIANPPPQGDQNWHGPPIPQQRNAEPSPPPNSYRSPGQSGQMRPPPPAPNAMRGGPRNPAPSLLDHPAKINASPSVPEPPANQSFGNSIVFDDPALPEGSIRVLTRTLFVGPLPETMTKQQIRERFAEYGNVSSVVVHKTKFNMVNAFLKFDRRQALDHIKSTMKTFQLNQLTVKVNWASGFGPKTYFNYELGEAIVPLSAYTEIERGYLVTGYYGGFQGTPFRDRATIEEPDVEYRPPQSLEPVGAQAITAAPNGPKMARPPANQPPMKREMDSSAPMHRDAKRMRNGPPNSQGPWPPMPPPPGAAKGGRPPPPPMVNTPNGPMPMFWPPPPPGFKFPPFPPSQGGPAHQGAPGPRPPPNFQPRRNED</sequence>
<dbReference type="InterPro" id="IPR035979">
    <property type="entry name" value="RBD_domain_sf"/>
</dbReference>
<feature type="compositionally biased region" description="Polar residues" evidence="2">
    <location>
        <begin position="151"/>
        <end position="160"/>
    </location>
</feature>
<dbReference type="InterPro" id="IPR048892">
    <property type="entry name" value="Nrd1_Seb1_dom2"/>
</dbReference>
<dbReference type="InterPro" id="IPR012677">
    <property type="entry name" value="Nucleotide-bd_a/b_plait_sf"/>
</dbReference>
<dbReference type="InterPro" id="IPR008942">
    <property type="entry name" value="ENTH_VHS"/>
</dbReference>
<dbReference type="InterPro" id="IPR000504">
    <property type="entry name" value="RRM_dom"/>
</dbReference>
<dbReference type="GO" id="GO:0003723">
    <property type="term" value="F:RNA binding"/>
    <property type="evidence" value="ECO:0007669"/>
    <property type="project" value="UniProtKB-UniRule"/>
</dbReference>
<dbReference type="Proteomes" id="UP000654370">
    <property type="component" value="Unassembled WGS sequence"/>
</dbReference>
<protein>
    <recommendedName>
        <fullName evidence="7">RRM domain-containing protein</fullName>
    </recommendedName>
</protein>
<dbReference type="SUPFAM" id="SSF48464">
    <property type="entry name" value="ENTH/VHS domain"/>
    <property type="match status" value="1"/>
</dbReference>
<evidence type="ECO:0000256" key="2">
    <source>
        <dbReference type="SAM" id="MobiDB-lite"/>
    </source>
</evidence>
<evidence type="ECO:0000313" key="5">
    <source>
        <dbReference type="EMBL" id="KAG2175034.1"/>
    </source>
</evidence>